<accession>A0A166E1D7</accession>
<sequence length="52" mass="6437">MHPTYGKLATLEAASRLWRRRREISSGTTRKERWVWRRPNILRRWTSLETNR</sequence>
<keyword evidence="2" id="KW-1185">Reference proteome</keyword>
<proteinExistence type="predicted"/>
<reference evidence="1 2" key="1">
    <citation type="journal article" date="2016" name="Mol. Biol. Evol.">
        <title>Comparative Genomics of Early-Diverging Mushroom-Forming Fungi Provides Insights into the Origins of Lignocellulose Decay Capabilities.</title>
        <authorList>
            <person name="Nagy L.G."/>
            <person name="Riley R."/>
            <person name="Tritt A."/>
            <person name="Adam C."/>
            <person name="Daum C."/>
            <person name="Floudas D."/>
            <person name="Sun H."/>
            <person name="Yadav J.S."/>
            <person name="Pangilinan J."/>
            <person name="Larsson K.H."/>
            <person name="Matsuura K."/>
            <person name="Barry K."/>
            <person name="Labutti K."/>
            <person name="Kuo R."/>
            <person name="Ohm R.A."/>
            <person name="Bhattacharya S.S."/>
            <person name="Shirouzu T."/>
            <person name="Yoshinaga Y."/>
            <person name="Martin F.M."/>
            <person name="Grigoriev I.V."/>
            <person name="Hibbett D.S."/>
        </authorList>
    </citation>
    <scope>NUCLEOTIDE SEQUENCE [LARGE SCALE GENOMIC DNA]</scope>
    <source>
        <strain evidence="1 2">HHB10207 ss-3</strain>
    </source>
</reference>
<dbReference type="AlphaFoldDB" id="A0A166E1D7"/>
<evidence type="ECO:0000313" key="2">
    <source>
        <dbReference type="Proteomes" id="UP000076798"/>
    </source>
</evidence>
<evidence type="ECO:0000313" key="1">
    <source>
        <dbReference type="EMBL" id="KZT39116.1"/>
    </source>
</evidence>
<protein>
    <submittedName>
        <fullName evidence="1">Uncharacterized protein</fullName>
    </submittedName>
</protein>
<gene>
    <name evidence="1" type="ORF">SISSUDRAFT_670586</name>
</gene>
<dbReference type="Proteomes" id="UP000076798">
    <property type="component" value="Unassembled WGS sequence"/>
</dbReference>
<name>A0A166E1D7_9AGAM</name>
<dbReference type="EMBL" id="KV428051">
    <property type="protein sequence ID" value="KZT39116.1"/>
    <property type="molecule type" value="Genomic_DNA"/>
</dbReference>
<organism evidence="1 2">
    <name type="scientific">Sistotremastrum suecicum HHB10207 ss-3</name>
    <dbReference type="NCBI Taxonomy" id="1314776"/>
    <lineage>
        <taxon>Eukaryota</taxon>
        <taxon>Fungi</taxon>
        <taxon>Dikarya</taxon>
        <taxon>Basidiomycota</taxon>
        <taxon>Agaricomycotina</taxon>
        <taxon>Agaricomycetes</taxon>
        <taxon>Sistotremastrales</taxon>
        <taxon>Sistotremastraceae</taxon>
        <taxon>Sistotremastrum</taxon>
    </lineage>
</organism>